<comment type="caution">
    <text evidence="3">The sequence shown here is derived from an EMBL/GenBank/DDBJ whole genome shotgun (WGS) entry which is preliminary data.</text>
</comment>
<dbReference type="SUPFAM" id="SSF158634">
    <property type="entry name" value="RPA2825-like"/>
    <property type="match status" value="1"/>
</dbReference>
<gene>
    <name evidence="3" type="ORF">VFPPC_14716</name>
</gene>
<organism evidence="3 4">
    <name type="scientific">Pochonia chlamydosporia 170</name>
    <dbReference type="NCBI Taxonomy" id="1380566"/>
    <lineage>
        <taxon>Eukaryota</taxon>
        <taxon>Fungi</taxon>
        <taxon>Dikarya</taxon>
        <taxon>Ascomycota</taxon>
        <taxon>Pezizomycotina</taxon>
        <taxon>Sordariomycetes</taxon>
        <taxon>Hypocreomycetidae</taxon>
        <taxon>Hypocreales</taxon>
        <taxon>Clavicipitaceae</taxon>
        <taxon>Pochonia</taxon>
    </lineage>
</organism>
<evidence type="ECO:0000259" key="2">
    <source>
        <dbReference type="Pfam" id="PF01926"/>
    </source>
</evidence>
<dbReference type="EMBL" id="LSBJ02000004">
    <property type="protein sequence ID" value="OAQ59995.1"/>
    <property type="molecule type" value="Genomic_DNA"/>
</dbReference>
<evidence type="ECO:0000313" key="3">
    <source>
        <dbReference type="EMBL" id="OAQ59995.1"/>
    </source>
</evidence>
<reference evidence="3 4" key="1">
    <citation type="journal article" date="2016" name="PLoS Pathog.">
        <title>Biosynthesis of antibiotic leucinostatins in bio-control fungus Purpureocillium lilacinum and their inhibition on phytophthora revealed by genome mining.</title>
        <authorList>
            <person name="Wang G."/>
            <person name="Liu Z."/>
            <person name="Lin R."/>
            <person name="Li E."/>
            <person name="Mao Z."/>
            <person name="Ling J."/>
            <person name="Yang Y."/>
            <person name="Yin W.B."/>
            <person name="Xie B."/>
        </authorList>
    </citation>
    <scope>NUCLEOTIDE SEQUENCE [LARGE SCALE GENOMIC DNA]</scope>
    <source>
        <strain evidence="3">170</strain>
    </source>
</reference>
<dbReference type="SUPFAM" id="SSF52540">
    <property type="entry name" value="P-loop containing nucleoside triphosphate hydrolases"/>
    <property type="match status" value="1"/>
</dbReference>
<dbReference type="CDD" id="cd00882">
    <property type="entry name" value="Ras_like_GTPase"/>
    <property type="match status" value="1"/>
</dbReference>
<dbReference type="InterPro" id="IPR027417">
    <property type="entry name" value="P-loop_NTPase"/>
</dbReference>
<proteinExistence type="predicted"/>
<dbReference type="GeneID" id="28856478"/>
<evidence type="ECO:0000256" key="1">
    <source>
        <dbReference type="SAM" id="MobiDB-lite"/>
    </source>
</evidence>
<name>A0A179F3K0_METCM</name>
<protein>
    <submittedName>
        <fullName evidence="3">50S ribosome-binding GTPase domain-containing protein</fullName>
    </submittedName>
</protein>
<evidence type="ECO:0000313" key="4">
    <source>
        <dbReference type="Proteomes" id="UP000078397"/>
    </source>
</evidence>
<sequence length="417" mass="45694">MESNSNNTSSSASAGAIAARTQQCLNEMKSLPKPARVVLIVGRAGVGKSSLLEDLTGSTGHSQQTVDNVAVKFEIEKAVLDNDDYFILDTPGFTAGNEHQTFHEIVRGIQAIRPFAHIAGIVHVTHIHQRFDQFDEKLVRFTNALCGQAYSKLTLVTTFWTAQGQKQQSMFNEQLDLLLHRWRDVVGVGQAKVKTYQHGRQYEAGQDTGEFLNWYGDRDEIAQHAKDMITRSFGGQPRRAPRIIQELEDSIPLYDTAAGRVLGMLRETRRATSSAGMADDAPQERYQVPRDEWEPPSWHEPRPGPTSTPRSHVQADNTAPQIPWGSIFDFVKEGCSWLMRNNLGPVASQGAGGPSFGASASYRGFGDPNSVVDVMKSFGMDSSLSGRQAYAAANGITGAVGSAAWNTAIRRHLSGSF</sequence>
<feature type="region of interest" description="Disordered" evidence="1">
    <location>
        <begin position="270"/>
        <end position="319"/>
    </location>
</feature>
<dbReference type="STRING" id="1380566.A0A179F3K0"/>
<dbReference type="RefSeq" id="XP_018137956.1">
    <property type="nucleotide sequence ID" value="XM_018292484.1"/>
</dbReference>
<feature type="domain" description="G" evidence="2">
    <location>
        <begin position="38"/>
        <end position="142"/>
    </location>
</feature>
<dbReference type="Gene3D" id="3.40.50.300">
    <property type="entry name" value="P-loop containing nucleotide triphosphate hydrolases"/>
    <property type="match status" value="1"/>
</dbReference>
<dbReference type="KEGG" id="pchm:VFPPC_14716"/>
<dbReference type="OrthoDB" id="5144014at2759"/>
<accession>A0A179F3K0</accession>
<keyword evidence="4" id="KW-1185">Reference proteome</keyword>
<dbReference type="Proteomes" id="UP000078397">
    <property type="component" value="Unassembled WGS sequence"/>
</dbReference>
<dbReference type="Pfam" id="PF01926">
    <property type="entry name" value="MMR_HSR1"/>
    <property type="match status" value="1"/>
</dbReference>
<feature type="compositionally biased region" description="Basic and acidic residues" evidence="1">
    <location>
        <begin position="287"/>
        <end position="302"/>
    </location>
</feature>
<dbReference type="InterPro" id="IPR006073">
    <property type="entry name" value="GTP-bd"/>
</dbReference>
<dbReference type="GO" id="GO:0005525">
    <property type="term" value="F:GTP binding"/>
    <property type="evidence" value="ECO:0007669"/>
    <property type="project" value="InterPro"/>
</dbReference>
<feature type="compositionally biased region" description="Polar residues" evidence="1">
    <location>
        <begin position="305"/>
        <end position="319"/>
    </location>
</feature>
<dbReference type="AlphaFoldDB" id="A0A179F3K0"/>